<comment type="similarity">
    <text evidence="1">Belongs to the bacterial solute-binding protein 8 family.</text>
</comment>
<dbReference type="CDD" id="cd01148">
    <property type="entry name" value="TroA_a"/>
    <property type="match status" value="1"/>
</dbReference>
<dbReference type="Gene3D" id="3.40.50.1980">
    <property type="entry name" value="Nitrogenase molybdenum iron protein domain"/>
    <property type="match status" value="2"/>
</dbReference>
<dbReference type="PROSITE" id="PS50983">
    <property type="entry name" value="FE_B12_PBP"/>
    <property type="match status" value="1"/>
</dbReference>
<evidence type="ECO:0000259" key="3">
    <source>
        <dbReference type="PROSITE" id="PS50983"/>
    </source>
</evidence>
<reference evidence="4 5" key="1">
    <citation type="submission" date="2016-01" db="EMBL/GenBank/DDBJ databases">
        <authorList>
            <person name="Oliw E.H."/>
        </authorList>
    </citation>
    <scope>NUCLEOTIDE SEQUENCE [LARGE SCALE GENOMIC DNA]</scope>
    <source>
        <strain evidence="4 5">MJR7757A</strain>
    </source>
</reference>
<dbReference type="InterPro" id="IPR050902">
    <property type="entry name" value="ABC_Transporter_SBP"/>
</dbReference>
<sequence>MRRKRILGLATIGLVFSLALAGCTGSSKGSTTSKNTNEEGYPVTISTYDQSGKEFQETFESKPKRVISTNQTTTEIMLDLDLQDALVGTSFMDSPILPRLEDKYKNINVLSETYPSKEAVLALNPDLIMGWKSVFSDKNLGSVESWNEKGVKTFIQRNSGISKEQTLDDVYYDINDIGKIFNIEEKSTKYVDDMKERINSISEKIKSVKEPMKVLVIEGEGENKYRVYGPKTLVSDMVSKAGGTNVAKESGSVGVENIIEMNPDAIVLIHYLNQNKDNKEEKALLENPALKNVTAIKENKIIYTPLSETYAGGARTVEGIERIAKGLYPDLLK</sequence>
<dbReference type="AlphaFoldDB" id="A0A133N0X1"/>
<gene>
    <name evidence="4" type="ORF">HMPREF3222_02241</name>
</gene>
<accession>A0A133N0X1</accession>
<comment type="caution">
    <text evidence="4">The sequence shown here is derived from an EMBL/GenBank/DDBJ whole genome shotgun (WGS) entry which is preliminary data.</text>
</comment>
<dbReference type="RefSeq" id="WP_060796234.1">
    <property type="nucleotide sequence ID" value="NZ_KQ956253.1"/>
</dbReference>
<dbReference type="Pfam" id="PF01497">
    <property type="entry name" value="Peripla_BP_2"/>
    <property type="match status" value="1"/>
</dbReference>
<dbReference type="PATRIC" id="fig|1502.174.peg.2256"/>
<proteinExistence type="inferred from homology"/>
<dbReference type="PROSITE" id="PS51257">
    <property type="entry name" value="PROKAR_LIPOPROTEIN"/>
    <property type="match status" value="1"/>
</dbReference>
<dbReference type="SUPFAM" id="SSF53807">
    <property type="entry name" value="Helical backbone' metal receptor"/>
    <property type="match status" value="1"/>
</dbReference>
<organism evidence="4 5">
    <name type="scientific">Clostridium perfringens</name>
    <dbReference type="NCBI Taxonomy" id="1502"/>
    <lineage>
        <taxon>Bacteria</taxon>
        <taxon>Bacillati</taxon>
        <taxon>Bacillota</taxon>
        <taxon>Clostridia</taxon>
        <taxon>Eubacteriales</taxon>
        <taxon>Clostridiaceae</taxon>
        <taxon>Clostridium</taxon>
    </lineage>
</organism>
<dbReference type="Proteomes" id="UP000070646">
    <property type="component" value="Unassembled WGS sequence"/>
</dbReference>
<keyword evidence="2" id="KW-0732">Signal</keyword>
<evidence type="ECO:0000313" key="4">
    <source>
        <dbReference type="EMBL" id="KXA09921.1"/>
    </source>
</evidence>
<name>A0A133N0X1_CLOPF</name>
<evidence type="ECO:0000256" key="2">
    <source>
        <dbReference type="SAM" id="SignalP"/>
    </source>
</evidence>
<protein>
    <submittedName>
        <fullName evidence="4">Periplasmic binding protein</fullName>
    </submittedName>
</protein>
<feature type="chain" id="PRO_5038937729" evidence="2">
    <location>
        <begin position="22"/>
        <end position="333"/>
    </location>
</feature>
<dbReference type="PANTHER" id="PTHR30535:SF7">
    <property type="entry name" value="IRON(III) DICITRATE-BINDING PROTEIN"/>
    <property type="match status" value="1"/>
</dbReference>
<feature type="domain" description="Fe/B12 periplasmic-binding" evidence="3">
    <location>
        <begin position="65"/>
        <end position="331"/>
    </location>
</feature>
<evidence type="ECO:0000256" key="1">
    <source>
        <dbReference type="ARBA" id="ARBA00008814"/>
    </source>
</evidence>
<evidence type="ECO:0000313" key="5">
    <source>
        <dbReference type="Proteomes" id="UP000070646"/>
    </source>
</evidence>
<dbReference type="PANTHER" id="PTHR30535">
    <property type="entry name" value="VITAMIN B12-BINDING PROTEIN"/>
    <property type="match status" value="1"/>
</dbReference>
<dbReference type="EMBL" id="LRPU01000115">
    <property type="protein sequence ID" value="KXA09921.1"/>
    <property type="molecule type" value="Genomic_DNA"/>
</dbReference>
<dbReference type="InterPro" id="IPR002491">
    <property type="entry name" value="ABC_transptr_periplasmic_BD"/>
</dbReference>
<feature type="signal peptide" evidence="2">
    <location>
        <begin position="1"/>
        <end position="21"/>
    </location>
</feature>